<dbReference type="Proteomes" id="UP001634007">
    <property type="component" value="Unassembled WGS sequence"/>
</dbReference>
<dbReference type="Pfam" id="PF15630">
    <property type="entry name" value="CENP-S"/>
    <property type="match status" value="1"/>
</dbReference>
<proteinExistence type="inferred from homology"/>
<dbReference type="PANTHER" id="PTHR22980:SF0">
    <property type="entry name" value="CENTROMERE PROTEIN S"/>
    <property type="match status" value="1"/>
</dbReference>
<feature type="compositionally biased region" description="Basic and acidic residues" evidence="5">
    <location>
        <begin position="90"/>
        <end position="103"/>
    </location>
</feature>
<dbReference type="GO" id="GO:0006281">
    <property type="term" value="P:DNA repair"/>
    <property type="evidence" value="ECO:0007669"/>
    <property type="project" value="UniProtKB-KW"/>
</dbReference>
<evidence type="ECO:0000256" key="1">
    <source>
        <dbReference type="ARBA" id="ARBA00006612"/>
    </source>
</evidence>
<gene>
    <name evidence="6" type="ORF">ACJRO7_004232</name>
</gene>
<dbReference type="InterPro" id="IPR009072">
    <property type="entry name" value="Histone-fold"/>
</dbReference>
<evidence type="ECO:0000256" key="5">
    <source>
        <dbReference type="SAM" id="MobiDB-lite"/>
    </source>
</evidence>
<name>A0ABD3IZ66_EUCGL</name>
<keyword evidence="3" id="KW-0238">DNA-binding</keyword>
<organism evidence="6 7">
    <name type="scientific">Eucalyptus globulus</name>
    <name type="common">Tasmanian blue gum</name>
    <dbReference type="NCBI Taxonomy" id="34317"/>
    <lineage>
        <taxon>Eukaryota</taxon>
        <taxon>Viridiplantae</taxon>
        <taxon>Streptophyta</taxon>
        <taxon>Embryophyta</taxon>
        <taxon>Tracheophyta</taxon>
        <taxon>Spermatophyta</taxon>
        <taxon>Magnoliopsida</taxon>
        <taxon>eudicotyledons</taxon>
        <taxon>Gunneridae</taxon>
        <taxon>Pentapetalae</taxon>
        <taxon>rosids</taxon>
        <taxon>malvids</taxon>
        <taxon>Myrtales</taxon>
        <taxon>Myrtaceae</taxon>
        <taxon>Myrtoideae</taxon>
        <taxon>Eucalypteae</taxon>
        <taxon>Eucalyptus</taxon>
    </lineage>
</organism>
<keyword evidence="2" id="KW-0227">DNA damage</keyword>
<dbReference type="PANTHER" id="PTHR22980">
    <property type="entry name" value="CORTISTATIN"/>
    <property type="match status" value="1"/>
</dbReference>
<dbReference type="EMBL" id="JBJKBG010000010">
    <property type="protein sequence ID" value="KAL3719239.1"/>
    <property type="molecule type" value="Genomic_DNA"/>
</dbReference>
<sequence length="131" mass="15060">MEENELVADLRNQFKLSATSLAEAEAKRNDAELSRPVSECIANLTLRYAEQLAKDLKLFAEHARRKSVKAEDVVISAHRNRGLTTSLTSLHDELRAQEREKARRDRRKGKKFSREDEMVDPDYTPNSDYTP</sequence>
<dbReference type="CDD" id="cd22919">
    <property type="entry name" value="HFD_CENP-S"/>
    <property type="match status" value="1"/>
</dbReference>
<dbReference type="SUPFAM" id="SSF47113">
    <property type="entry name" value="Histone-fold"/>
    <property type="match status" value="1"/>
</dbReference>
<keyword evidence="7" id="KW-1185">Reference proteome</keyword>
<comment type="caution">
    <text evidence="6">The sequence shown here is derived from an EMBL/GenBank/DDBJ whole genome shotgun (WGS) entry which is preliminary data.</text>
</comment>
<dbReference type="GO" id="GO:0003677">
    <property type="term" value="F:DNA binding"/>
    <property type="evidence" value="ECO:0007669"/>
    <property type="project" value="UniProtKB-KW"/>
</dbReference>
<reference evidence="6 7" key="1">
    <citation type="submission" date="2024-11" db="EMBL/GenBank/DDBJ databases">
        <title>Chromosome-level genome assembly of Eucalyptus globulus Labill. provides insights into its genome evolution.</title>
        <authorList>
            <person name="Li X."/>
        </authorList>
    </citation>
    <scope>NUCLEOTIDE SEQUENCE [LARGE SCALE GENOMIC DNA]</scope>
    <source>
        <strain evidence="6">CL2024</strain>
        <tissue evidence="6">Fresh tender leaves</tissue>
    </source>
</reference>
<evidence type="ECO:0000256" key="4">
    <source>
        <dbReference type="ARBA" id="ARBA00023204"/>
    </source>
</evidence>
<evidence type="ECO:0008006" key="8">
    <source>
        <dbReference type="Google" id="ProtNLM"/>
    </source>
</evidence>
<dbReference type="Gene3D" id="1.10.20.10">
    <property type="entry name" value="Histone, subunit A"/>
    <property type="match status" value="1"/>
</dbReference>
<dbReference type="AlphaFoldDB" id="A0ABD3IZ66"/>
<keyword evidence="4" id="KW-0234">DNA repair</keyword>
<feature type="region of interest" description="Disordered" evidence="5">
    <location>
        <begin position="81"/>
        <end position="131"/>
    </location>
</feature>
<evidence type="ECO:0000256" key="3">
    <source>
        <dbReference type="ARBA" id="ARBA00023125"/>
    </source>
</evidence>
<protein>
    <recommendedName>
        <fullName evidence="8">Centromere protein S</fullName>
    </recommendedName>
</protein>
<evidence type="ECO:0000256" key="2">
    <source>
        <dbReference type="ARBA" id="ARBA00022763"/>
    </source>
</evidence>
<comment type="similarity">
    <text evidence="1">Belongs to the TAF9 family. CENP-S/MHF1 subfamily.</text>
</comment>
<evidence type="ECO:0000313" key="6">
    <source>
        <dbReference type="EMBL" id="KAL3719239.1"/>
    </source>
</evidence>
<dbReference type="InterPro" id="IPR029003">
    <property type="entry name" value="CENP-S/Mhf1"/>
</dbReference>
<accession>A0ABD3IZ66</accession>
<evidence type="ECO:0000313" key="7">
    <source>
        <dbReference type="Proteomes" id="UP001634007"/>
    </source>
</evidence>